<dbReference type="AlphaFoldDB" id="A0A972JIF3"/>
<dbReference type="Proteomes" id="UP000712080">
    <property type="component" value="Unassembled WGS sequence"/>
</dbReference>
<protein>
    <submittedName>
        <fullName evidence="3">SRPBCC domain-containing protein</fullName>
    </submittedName>
</protein>
<accession>A0A972JIF3</accession>
<proteinExistence type="inferred from homology"/>
<name>A0A972JIF3_9FLAO</name>
<comment type="caution">
    <text evidence="3">The sequence shown here is derived from an EMBL/GenBank/DDBJ whole genome shotgun (WGS) entry which is preliminary data.</text>
</comment>
<evidence type="ECO:0000256" key="1">
    <source>
        <dbReference type="ARBA" id="ARBA00006817"/>
    </source>
</evidence>
<dbReference type="InterPro" id="IPR023393">
    <property type="entry name" value="START-like_dom_sf"/>
</dbReference>
<evidence type="ECO:0000313" key="3">
    <source>
        <dbReference type="EMBL" id="NMH28168.1"/>
    </source>
</evidence>
<evidence type="ECO:0000313" key="4">
    <source>
        <dbReference type="Proteomes" id="UP000712080"/>
    </source>
</evidence>
<reference evidence="3" key="1">
    <citation type="submission" date="2020-02" db="EMBL/GenBank/DDBJ databases">
        <title>Flavobacterium sp. genome.</title>
        <authorList>
            <person name="Jung H.S."/>
            <person name="Baek J.H."/>
            <person name="Jeon C.O."/>
        </authorList>
    </citation>
    <scope>NUCLEOTIDE SEQUENCE</scope>
    <source>
        <strain evidence="3">SE-s28</strain>
    </source>
</reference>
<keyword evidence="4" id="KW-1185">Reference proteome</keyword>
<dbReference type="EMBL" id="JAAMPU010000104">
    <property type="protein sequence ID" value="NMH28168.1"/>
    <property type="molecule type" value="Genomic_DNA"/>
</dbReference>
<organism evidence="3 4">
    <name type="scientific">Flavobacterium silvaticum</name>
    <dbReference type="NCBI Taxonomy" id="1852020"/>
    <lineage>
        <taxon>Bacteria</taxon>
        <taxon>Pseudomonadati</taxon>
        <taxon>Bacteroidota</taxon>
        <taxon>Flavobacteriia</taxon>
        <taxon>Flavobacteriales</taxon>
        <taxon>Flavobacteriaceae</taxon>
        <taxon>Flavobacterium</taxon>
    </lineage>
</organism>
<comment type="similarity">
    <text evidence="1">Belongs to the AHA1 family.</text>
</comment>
<evidence type="ECO:0000259" key="2">
    <source>
        <dbReference type="Pfam" id="PF08327"/>
    </source>
</evidence>
<dbReference type="SUPFAM" id="SSF55961">
    <property type="entry name" value="Bet v1-like"/>
    <property type="match status" value="1"/>
</dbReference>
<feature type="domain" description="Activator of Hsp90 ATPase homologue 1/2-like C-terminal" evidence="2">
    <location>
        <begin position="15"/>
        <end position="139"/>
    </location>
</feature>
<dbReference type="RefSeq" id="WP_169527272.1">
    <property type="nucleotide sequence ID" value="NZ_JAAMPU010000104.1"/>
</dbReference>
<dbReference type="Pfam" id="PF08327">
    <property type="entry name" value="AHSA1"/>
    <property type="match status" value="1"/>
</dbReference>
<dbReference type="InterPro" id="IPR013538">
    <property type="entry name" value="ASHA1/2-like_C"/>
</dbReference>
<sequence length="144" mass="16523">MDNSLKFSTTIDIHATADVVWDTITNPELVKKYFFNTEIETSWQPGSPIFWRGEWDGKAYEEKGEILDIDPGNSISMSYLSSMLEDNPENYSVLNYSIETTDDEFSKLTLEQVGFVNEEALGHSKQNWEQVLDGLRKVAEEENE</sequence>
<gene>
    <name evidence="3" type="ORF">G6047_09005</name>
</gene>
<dbReference type="Gene3D" id="3.30.530.20">
    <property type="match status" value="1"/>
</dbReference>